<dbReference type="InterPro" id="IPR027417">
    <property type="entry name" value="P-loop_NTPase"/>
</dbReference>
<dbReference type="SUPFAM" id="SSF52540">
    <property type="entry name" value="P-loop containing nucleoside triphosphate hydrolases"/>
    <property type="match status" value="1"/>
</dbReference>
<reference evidence="2" key="1">
    <citation type="submission" date="2022-06" db="EMBL/GenBank/DDBJ databases">
        <title>Genome sequence of Phormidium yuhuli AB48 isolated from an industrial photobioreactor environment.</title>
        <authorList>
            <person name="Qiu Y."/>
            <person name="Noonan A.J.C."/>
            <person name="Dofher K."/>
            <person name="Koch M."/>
            <person name="Kieft B."/>
            <person name="Lin X."/>
            <person name="Ziels R.M."/>
            <person name="Hallam S.J."/>
        </authorList>
    </citation>
    <scope>NUCLEOTIDE SEQUENCE</scope>
    <source>
        <strain evidence="2">AB48</strain>
    </source>
</reference>
<dbReference type="RefSeq" id="WP_252664244.1">
    <property type="nucleotide sequence ID" value="NZ_CP098611.1"/>
</dbReference>
<dbReference type="Pfam" id="PF13614">
    <property type="entry name" value="AAA_31"/>
    <property type="match status" value="1"/>
</dbReference>
<evidence type="ECO:0000259" key="1">
    <source>
        <dbReference type="Pfam" id="PF13614"/>
    </source>
</evidence>
<proteinExistence type="predicted"/>
<dbReference type="InterPro" id="IPR025669">
    <property type="entry name" value="AAA_dom"/>
</dbReference>
<dbReference type="PANTHER" id="PTHR13696:SF99">
    <property type="entry name" value="COBYRINIC ACID AC-DIAMIDE SYNTHASE"/>
    <property type="match status" value="1"/>
</dbReference>
<dbReference type="EMBL" id="CP098611">
    <property type="protein sequence ID" value="USR92172.1"/>
    <property type="molecule type" value="Genomic_DNA"/>
</dbReference>
<protein>
    <submittedName>
        <fullName evidence="2">ParA family protein</fullName>
    </submittedName>
</protein>
<dbReference type="CDD" id="cd02042">
    <property type="entry name" value="ParAB_family"/>
    <property type="match status" value="1"/>
</dbReference>
<gene>
    <name evidence="2" type="ORF">NEA10_05455</name>
</gene>
<accession>A0ABY5ASH0</accession>
<sequence>MAIVAIASPKGGVGKTTSTIALGGLLAQSQSCLAVDLDPQGNLTMGFGIDMEKDQIGSYDVMTRQETPEEPIIETEMGLHILPTDSTLARAENEISEDPKRFFVLKEQLKSLQNRYTNILIDCPPNMGLLTLNALAAADAVLVPVQCQYYSLRGLDRLFDEISDIRKTYNLRLRLLGVLPTMAENTLMTRRVLEELKKRHHQVTIFKPVPKSIQFAEASFVGQPIHHFSRNRKLIEPYERVIRAIAPQTQNTPKEYLL</sequence>
<dbReference type="Gene3D" id="3.40.50.300">
    <property type="entry name" value="P-loop containing nucleotide triphosphate hydrolases"/>
    <property type="match status" value="1"/>
</dbReference>
<name>A0ABY5ASH0_9CYAN</name>
<dbReference type="PANTHER" id="PTHR13696">
    <property type="entry name" value="P-LOOP CONTAINING NUCLEOSIDE TRIPHOSPHATE HYDROLASE"/>
    <property type="match status" value="1"/>
</dbReference>
<keyword evidence="3" id="KW-1185">Reference proteome</keyword>
<dbReference type="Proteomes" id="UP001056708">
    <property type="component" value="Chromosome"/>
</dbReference>
<dbReference type="InterPro" id="IPR050678">
    <property type="entry name" value="DNA_Partitioning_ATPase"/>
</dbReference>
<evidence type="ECO:0000313" key="3">
    <source>
        <dbReference type="Proteomes" id="UP001056708"/>
    </source>
</evidence>
<evidence type="ECO:0000313" key="2">
    <source>
        <dbReference type="EMBL" id="USR92172.1"/>
    </source>
</evidence>
<organism evidence="2 3">
    <name type="scientific">Phormidium yuhuli AB48</name>
    <dbReference type="NCBI Taxonomy" id="2940671"/>
    <lineage>
        <taxon>Bacteria</taxon>
        <taxon>Bacillati</taxon>
        <taxon>Cyanobacteriota</taxon>
        <taxon>Cyanophyceae</taxon>
        <taxon>Oscillatoriophycideae</taxon>
        <taxon>Oscillatoriales</taxon>
        <taxon>Oscillatoriaceae</taxon>
        <taxon>Phormidium</taxon>
        <taxon>Phormidium yuhuli</taxon>
    </lineage>
</organism>
<feature type="domain" description="AAA" evidence="1">
    <location>
        <begin position="1"/>
        <end position="174"/>
    </location>
</feature>